<feature type="non-terminal residue" evidence="1">
    <location>
        <position position="1"/>
    </location>
</feature>
<dbReference type="PANTHER" id="PTHR33517:SF4">
    <property type="entry name" value="SPERMATOGENESIS-ASSOCIATED PROTEIN 46"/>
    <property type="match status" value="1"/>
</dbReference>
<keyword evidence="2" id="KW-1185">Reference proteome</keyword>
<dbReference type="GO" id="GO:0009566">
    <property type="term" value="P:fertilization"/>
    <property type="evidence" value="ECO:0007669"/>
    <property type="project" value="TreeGrafter"/>
</dbReference>
<accession>A0A7L2AX59</accession>
<dbReference type="InterPro" id="IPR040879">
    <property type="entry name" value="Spt46-like"/>
</dbReference>
<evidence type="ECO:0000313" key="2">
    <source>
        <dbReference type="Proteomes" id="UP000590868"/>
    </source>
</evidence>
<gene>
    <name evidence="1" type="primary">Spata46</name>
    <name evidence="1" type="ORF">HELFUL_R02980</name>
</gene>
<proteinExistence type="predicted"/>
<dbReference type="Pfam" id="PF17734">
    <property type="entry name" value="Spt46"/>
    <property type="match status" value="1"/>
</dbReference>
<reference evidence="1 2" key="1">
    <citation type="submission" date="2019-09" db="EMBL/GenBank/DDBJ databases">
        <title>Bird 10,000 Genomes (B10K) Project - Family phase.</title>
        <authorList>
            <person name="Zhang G."/>
        </authorList>
    </citation>
    <scope>NUCLEOTIDE SEQUENCE [LARGE SCALE GENOMIC DNA]</scope>
    <source>
        <strain evidence="1">B10K-DU-001-55</strain>
        <tissue evidence="1">Muscle</tissue>
    </source>
</reference>
<feature type="non-terminal residue" evidence="1">
    <location>
        <position position="78"/>
    </location>
</feature>
<organism evidence="1 2">
    <name type="scientific">Heliornis fulica</name>
    <name type="common">sungrebe</name>
    <dbReference type="NCBI Taxonomy" id="54369"/>
    <lineage>
        <taxon>Eukaryota</taxon>
        <taxon>Metazoa</taxon>
        <taxon>Chordata</taxon>
        <taxon>Craniata</taxon>
        <taxon>Vertebrata</taxon>
        <taxon>Euteleostomi</taxon>
        <taxon>Archelosauria</taxon>
        <taxon>Archosauria</taxon>
        <taxon>Dinosauria</taxon>
        <taxon>Saurischia</taxon>
        <taxon>Theropoda</taxon>
        <taxon>Coelurosauria</taxon>
        <taxon>Aves</taxon>
        <taxon>Neognathae</taxon>
        <taxon>Neoaves</taxon>
        <taxon>Gruiformes</taxon>
        <taxon>Heliornithidae</taxon>
        <taxon>Heliornis</taxon>
    </lineage>
</organism>
<dbReference type="AlphaFoldDB" id="A0A7L2AX59"/>
<name>A0A7L2AX59_9GRUI</name>
<dbReference type="OrthoDB" id="8898641at2759"/>
<dbReference type="PANTHER" id="PTHR33517">
    <property type="entry name" value="PROTEIN FAM170B-RELATED"/>
    <property type="match status" value="1"/>
</dbReference>
<evidence type="ECO:0000313" key="1">
    <source>
        <dbReference type="EMBL" id="NXP51601.1"/>
    </source>
</evidence>
<protein>
    <submittedName>
        <fullName evidence="1">SPT46 protein</fullName>
    </submittedName>
</protein>
<dbReference type="EMBL" id="VXBZ01008084">
    <property type="protein sequence ID" value="NXP51601.1"/>
    <property type="molecule type" value="Genomic_DNA"/>
</dbReference>
<dbReference type="Proteomes" id="UP000590868">
    <property type="component" value="Unassembled WGS sequence"/>
</dbReference>
<comment type="caution">
    <text evidence="1">The sequence shown here is derived from an EMBL/GenBank/DDBJ whole genome shotgun (WGS) entry which is preliminary data.</text>
</comment>
<dbReference type="GO" id="GO:0031965">
    <property type="term" value="C:nuclear membrane"/>
    <property type="evidence" value="ECO:0007669"/>
    <property type="project" value="TreeGrafter"/>
</dbReference>
<sequence>ASSRARITIQDILTTCQRQPVPQPGYQCASCSRFFPRLWSIKNHIQYSSQEGSSCKVYHRRLEAMWGKEHKEQGGCSP</sequence>